<organism evidence="1 2">
    <name type="scientific">Cymbomonas tetramitiformis</name>
    <dbReference type="NCBI Taxonomy" id="36881"/>
    <lineage>
        <taxon>Eukaryota</taxon>
        <taxon>Viridiplantae</taxon>
        <taxon>Chlorophyta</taxon>
        <taxon>Pyramimonadophyceae</taxon>
        <taxon>Pyramimonadales</taxon>
        <taxon>Pyramimonadaceae</taxon>
        <taxon>Cymbomonas</taxon>
    </lineage>
</organism>
<accession>A0AAE0LJM0</accession>
<reference evidence="1 2" key="1">
    <citation type="journal article" date="2015" name="Genome Biol. Evol.">
        <title>Comparative Genomics of a Bacterivorous Green Alga Reveals Evolutionary Causalities and Consequences of Phago-Mixotrophic Mode of Nutrition.</title>
        <authorList>
            <person name="Burns J.A."/>
            <person name="Paasch A."/>
            <person name="Narechania A."/>
            <person name="Kim E."/>
        </authorList>
    </citation>
    <scope>NUCLEOTIDE SEQUENCE [LARGE SCALE GENOMIC DNA]</scope>
    <source>
        <strain evidence="1 2">PLY_AMNH</strain>
    </source>
</reference>
<evidence type="ECO:0000313" key="2">
    <source>
        <dbReference type="Proteomes" id="UP001190700"/>
    </source>
</evidence>
<gene>
    <name evidence="1" type="ORF">CYMTET_5285</name>
</gene>
<dbReference type="AlphaFoldDB" id="A0AAE0LJM0"/>
<sequence>MAECEMVGCGATGGENAAMRMYTIKNNFKNSEWGILATDWLKLPEAQKAKYRMNPVTSENKAHSEKVASLAAECQGMRTD</sequence>
<comment type="caution">
    <text evidence="1">The sequence shown here is derived from an EMBL/GenBank/DDBJ whole genome shotgun (WGS) entry which is preliminary data.</text>
</comment>
<dbReference type="EMBL" id="LGRX02000970">
    <property type="protein sequence ID" value="KAK3287194.1"/>
    <property type="molecule type" value="Genomic_DNA"/>
</dbReference>
<name>A0AAE0LJM0_9CHLO</name>
<evidence type="ECO:0000313" key="1">
    <source>
        <dbReference type="EMBL" id="KAK3287194.1"/>
    </source>
</evidence>
<proteinExistence type="predicted"/>
<protein>
    <submittedName>
        <fullName evidence="1">Uncharacterized protein</fullName>
    </submittedName>
</protein>
<dbReference type="Proteomes" id="UP001190700">
    <property type="component" value="Unassembled WGS sequence"/>
</dbReference>
<keyword evidence="2" id="KW-1185">Reference proteome</keyword>